<evidence type="ECO:0000313" key="4">
    <source>
        <dbReference type="EMBL" id="PXY21627.1"/>
    </source>
</evidence>
<gene>
    <name evidence="6" type="ORF">BA062_28490</name>
    <name evidence="5" type="ORF">BA062_31500</name>
    <name evidence="4" type="ORF">BA062_32305</name>
    <name evidence="3" type="ORF">BA062_37135</name>
</gene>
<evidence type="ECO:0000313" key="7">
    <source>
        <dbReference type="Proteomes" id="UP000247892"/>
    </source>
</evidence>
<dbReference type="InterPro" id="IPR002525">
    <property type="entry name" value="Transp_IS110-like_N"/>
</dbReference>
<dbReference type="RefSeq" id="WP_110342634.1">
    <property type="nucleotide sequence ID" value="NZ_MASU01000013.1"/>
</dbReference>
<comment type="caution">
    <text evidence="4">The sequence shown here is derived from an EMBL/GenBank/DDBJ whole genome shotgun (WGS) entry which is preliminary data.</text>
</comment>
<feature type="domain" description="Transposase IS116/IS110/IS902 C-terminal" evidence="2">
    <location>
        <begin position="274"/>
        <end position="358"/>
    </location>
</feature>
<reference evidence="4 7" key="1">
    <citation type="submission" date="2016-07" db="EMBL/GenBank/DDBJ databases">
        <title>Draft genome sequence of Prauserella sp. YIM 121212, isolated from alkaline soil.</title>
        <authorList>
            <person name="Ruckert C."/>
            <person name="Albersmeier A."/>
            <person name="Jiang C.-L."/>
            <person name="Jiang Y."/>
            <person name="Kalinowski J."/>
            <person name="Schneider O."/>
            <person name="Winkler A."/>
            <person name="Zotchev S.B."/>
        </authorList>
    </citation>
    <scope>NUCLEOTIDE SEQUENCE [LARGE SCALE GENOMIC DNA]</scope>
    <source>
        <strain evidence="4 7">YIM 121212</strain>
    </source>
</reference>
<evidence type="ECO:0000259" key="1">
    <source>
        <dbReference type="Pfam" id="PF01548"/>
    </source>
</evidence>
<dbReference type="GO" id="GO:0003677">
    <property type="term" value="F:DNA binding"/>
    <property type="evidence" value="ECO:0007669"/>
    <property type="project" value="InterPro"/>
</dbReference>
<dbReference type="PANTHER" id="PTHR33055:SF3">
    <property type="entry name" value="PUTATIVE TRANSPOSASE FOR IS117-RELATED"/>
    <property type="match status" value="1"/>
</dbReference>
<dbReference type="PANTHER" id="PTHR33055">
    <property type="entry name" value="TRANSPOSASE FOR INSERTION SEQUENCE ELEMENT IS1111A"/>
    <property type="match status" value="1"/>
</dbReference>
<dbReference type="AlphaFoldDB" id="A0A318LPX1"/>
<dbReference type="InterPro" id="IPR047650">
    <property type="entry name" value="Transpos_IS110"/>
</dbReference>
<dbReference type="Pfam" id="PF01548">
    <property type="entry name" value="DEDD_Tnp_IS110"/>
    <property type="match status" value="1"/>
</dbReference>
<accession>A0A318LPX1</accession>
<dbReference type="InterPro" id="IPR003346">
    <property type="entry name" value="Transposase_20"/>
</dbReference>
<dbReference type="EMBL" id="MASU01000015">
    <property type="protein sequence ID" value="PXY21627.1"/>
    <property type="molecule type" value="Genomic_DNA"/>
</dbReference>
<dbReference type="Pfam" id="PF02371">
    <property type="entry name" value="Transposase_20"/>
    <property type="match status" value="1"/>
</dbReference>
<feature type="domain" description="Transposase IS110-like N-terminal" evidence="1">
    <location>
        <begin position="4"/>
        <end position="165"/>
    </location>
</feature>
<dbReference type="OrthoDB" id="3188901at2"/>
<organism evidence="4 7">
    <name type="scientific">Prauserella flavalba</name>
    <dbReference type="NCBI Taxonomy" id="1477506"/>
    <lineage>
        <taxon>Bacteria</taxon>
        <taxon>Bacillati</taxon>
        <taxon>Actinomycetota</taxon>
        <taxon>Actinomycetes</taxon>
        <taxon>Pseudonocardiales</taxon>
        <taxon>Pseudonocardiaceae</taxon>
        <taxon>Prauserella</taxon>
    </lineage>
</organism>
<name>A0A318LPX1_9PSEU</name>
<dbReference type="GO" id="GO:0004803">
    <property type="term" value="F:transposase activity"/>
    <property type="evidence" value="ECO:0007669"/>
    <property type="project" value="InterPro"/>
</dbReference>
<proteinExistence type="predicted"/>
<dbReference type="Proteomes" id="UP000247892">
    <property type="component" value="Unassembled WGS sequence"/>
</dbReference>
<protein>
    <submittedName>
        <fullName evidence="4">Transposase</fullName>
    </submittedName>
</protein>
<dbReference type="EMBL" id="MASU01000025">
    <property type="protein sequence ID" value="PXY17662.1"/>
    <property type="molecule type" value="Genomic_DNA"/>
</dbReference>
<keyword evidence="7" id="KW-1185">Reference proteome</keyword>
<evidence type="ECO:0000259" key="2">
    <source>
        <dbReference type="Pfam" id="PF02371"/>
    </source>
</evidence>
<dbReference type="EMBL" id="MASU01000013">
    <property type="protein sequence ID" value="PXY24572.1"/>
    <property type="molecule type" value="Genomic_DNA"/>
</dbReference>
<evidence type="ECO:0000313" key="5">
    <source>
        <dbReference type="EMBL" id="PXY22116.1"/>
    </source>
</evidence>
<evidence type="ECO:0000313" key="3">
    <source>
        <dbReference type="EMBL" id="PXY17662.1"/>
    </source>
</evidence>
<dbReference type="EMBL" id="MASU01000014">
    <property type="protein sequence ID" value="PXY22116.1"/>
    <property type="molecule type" value="Genomic_DNA"/>
</dbReference>
<dbReference type="NCBIfam" id="NF033542">
    <property type="entry name" value="transpos_IS110"/>
    <property type="match status" value="1"/>
</dbReference>
<sequence length="408" mass="44424">MLFVGDDWAEDHHDVELMDTAGRRLARARLPEGVAGIARLHAMIAEHLGPDTDPDQARVVIGIETDRGPWVAALVAAGYAVFAVNPLQAVGYRRRHGVSGAKSDAADAHMLANMVRTDAHELRPIAGDSPEAEAVKVITRAHKTLIWERTRHTQRLRHSLREYFPAALEAFEDLDAPEALELLGKAPDPDSAARLSLSQIRAALRRARRRDIEGKATRIQSLLRAQQLGQPAVVTAAYAATTRAAVTVLATLRAQVSTLQGQVETFFGQHPDAEIVLSQPGLGPILGARVLAEFGDDPNRYASAKARKNYAATSPITRASGKKKVVLARFVHNDRLIDALMTQAFAALNTSPGARTYYDQQRARGVGHNPALRQLANRLVGILHGCLKTRTLYNETTAWSHHANNIAA</sequence>
<dbReference type="GO" id="GO:0006313">
    <property type="term" value="P:DNA transposition"/>
    <property type="evidence" value="ECO:0007669"/>
    <property type="project" value="InterPro"/>
</dbReference>
<evidence type="ECO:0000313" key="6">
    <source>
        <dbReference type="EMBL" id="PXY24572.1"/>
    </source>
</evidence>